<dbReference type="PANTHER" id="PTHR21228:SF40">
    <property type="entry name" value="LD45607P"/>
    <property type="match status" value="1"/>
</dbReference>
<protein>
    <recommendedName>
        <fullName evidence="1">RNA-editing substrate-binding complex 6 protein domain-containing protein</fullName>
    </recommendedName>
</protein>
<feature type="domain" description="RNA-editing substrate-binding complex 6 protein" evidence="1">
    <location>
        <begin position="432"/>
        <end position="657"/>
    </location>
</feature>
<accession>A0A976M7N5</accession>
<dbReference type="AlphaFoldDB" id="A0A976M7N5"/>
<dbReference type="GO" id="GO:0003723">
    <property type="term" value="F:RNA binding"/>
    <property type="evidence" value="ECO:0007669"/>
    <property type="project" value="TreeGrafter"/>
</dbReference>
<dbReference type="GO" id="GO:0035770">
    <property type="term" value="C:ribonucleoprotein granule"/>
    <property type="evidence" value="ECO:0007669"/>
    <property type="project" value="TreeGrafter"/>
</dbReference>
<organism evidence="2 3">
    <name type="scientific">Theileria orientalis</name>
    <dbReference type="NCBI Taxonomy" id="68886"/>
    <lineage>
        <taxon>Eukaryota</taxon>
        <taxon>Sar</taxon>
        <taxon>Alveolata</taxon>
        <taxon>Apicomplexa</taxon>
        <taxon>Aconoidasida</taxon>
        <taxon>Piroplasmida</taxon>
        <taxon>Theileriidae</taxon>
        <taxon>Theileria</taxon>
    </lineage>
</organism>
<dbReference type="InterPro" id="IPR058917">
    <property type="entry name" value="RESC6_dom"/>
</dbReference>
<name>A0A976M7N5_THEOR</name>
<dbReference type="GO" id="GO:0044528">
    <property type="term" value="P:regulation of mitochondrial mRNA stability"/>
    <property type="evidence" value="ECO:0007669"/>
    <property type="project" value="TreeGrafter"/>
</dbReference>
<reference evidence="2" key="1">
    <citation type="submission" date="2022-07" db="EMBL/GenBank/DDBJ databases">
        <title>Evaluation of T. orientalis genome assembly methods using nanopore sequencing and analysis of variation between genomes.</title>
        <authorList>
            <person name="Yam J."/>
            <person name="Micallef M.L."/>
            <person name="Liu M."/>
            <person name="Djordjevic S.P."/>
            <person name="Bogema D.R."/>
            <person name="Jenkins C."/>
        </authorList>
    </citation>
    <scope>NUCLEOTIDE SEQUENCE</scope>
    <source>
        <strain evidence="2">Fish Creek</strain>
    </source>
</reference>
<dbReference type="EMBL" id="CP056067">
    <property type="protein sequence ID" value="UKJ90010.1"/>
    <property type="molecule type" value="Genomic_DNA"/>
</dbReference>
<dbReference type="PANTHER" id="PTHR21228">
    <property type="entry name" value="FAST LEU-RICH DOMAIN-CONTAINING"/>
    <property type="match status" value="1"/>
</dbReference>
<dbReference type="Pfam" id="PF26188">
    <property type="entry name" value="RESC6"/>
    <property type="match status" value="1"/>
</dbReference>
<proteinExistence type="predicted"/>
<dbReference type="Proteomes" id="UP000244803">
    <property type="component" value="Chromosome 4"/>
</dbReference>
<evidence type="ECO:0000313" key="2">
    <source>
        <dbReference type="EMBL" id="UKJ90010.1"/>
    </source>
</evidence>
<evidence type="ECO:0000259" key="1">
    <source>
        <dbReference type="Pfam" id="PF26188"/>
    </source>
</evidence>
<dbReference type="OrthoDB" id="385235at2759"/>
<evidence type="ECO:0000313" key="3">
    <source>
        <dbReference type="Proteomes" id="UP000244803"/>
    </source>
</evidence>
<sequence>MFNKLTSEGIDVECMETYEIEDFTRWLLMREVHGPNYPKFPCSNFRALVIRRNFSVDQNVLKHEEFFKNFDSSSQNEDLNETSSCVIESVKDTSRPPKQRFNSYPLPENDMYSSKPVWQQLNEIENTWKMKFKYRSRIEAQKKISRAKRSTESLGELEKDSSRLVEIDNFRSLQSENKSEIVSKTEKVDSDKSADFITNRDEGTHLINDIKLAGDGYYEKVDLAKVEDTTRSPSSINPDTLLKLDDKALLTEIFGEGDESHIDATRPTAIIESATRLDPETWLNMDPNHILIQQDLLKSKNSSQILSTVGEKLKQMNAVNVSTALHRLAKYSNPYNRFAVCNHESFGKLVSLVGDHMIQFDPQGLTNIFWSITKLRITPKWINCLLEQINIHANSLNVNELANCLFCISKLTRADDLSLELRFKILSLVQDKITQFKRPLDLTCVSTALARLNVRNPVLFGHISSQVLSSLEDFKIQEICGVAWAYASLGFTDRLLFGKIKQFIESNADSSNIGNIVHLAWALSKIKQADTDFFLYTISPLVRGHLSSLSCKHITTIAWAYVNAGIEDEDLFNDIANTLLHHVDEMSTHDVASSVVAFSHFEDQKILLKKIKARASLMLNEFTPLQLSKIVAGFSGIADEHFYNQLSKVVDSKLHLMCPENIVEILSGFTSANVLPISLFSKLLNTVSRSFKKMYAEDSLMLLELLEKLSGSRINLQMSKLFSNLAQNLIEQIDQRVSRWRCFDISQITILFRCLKLGDDSSNVMGTVVKQLVSCLNRVFKSAISPENKRGVFVDFVLSTNQLPLNCQNILKTQLAKDSQLVKSFNNFLTLIRVDINDSDSPKQIIRLLHSLTNLGFSDHLTASLFDQLVEHENELDLGNDLDLFSKLVWSLVESNIHTTWAVERMSEVSRGYELSATHADFDSLVRLMWSCVVLSEDKLLMDLTAHLTKFENLFPTEVLYAQQTALHILKCLNTDVIYSKQIELTPGVSDNLDSGGTHNDLGLDKRQVNILREWLDYQRDDLYQKSKKHKRARVLEIDHDSLISGTLIKMKIPHKTLHVVENIYRISVAFPVENHLLDVIGFTDVLVPLGQVRASTLLRQRQLQMLGYGLHPLRASSLYECLNSEKAKNLIAETISSFNPIAKDYVSFNKMDVKDEKAPSPCG</sequence>
<dbReference type="GO" id="GO:0000963">
    <property type="term" value="P:mitochondrial RNA processing"/>
    <property type="evidence" value="ECO:0007669"/>
    <property type="project" value="TreeGrafter"/>
</dbReference>
<dbReference type="InterPro" id="IPR050870">
    <property type="entry name" value="FAST_kinase"/>
</dbReference>
<dbReference type="GO" id="GO:0005759">
    <property type="term" value="C:mitochondrial matrix"/>
    <property type="evidence" value="ECO:0007669"/>
    <property type="project" value="TreeGrafter"/>
</dbReference>
<gene>
    <name evidence="2" type="ORF">MACJ_003268</name>
</gene>